<evidence type="ECO:0000313" key="3">
    <source>
        <dbReference type="Proteomes" id="UP000443153"/>
    </source>
</evidence>
<dbReference type="RefSeq" id="WP_154368836.1">
    <property type="nucleotide sequence ID" value="NZ_WKJH01000028.1"/>
</dbReference>
<keyword evidence="3" id="KW-1185">Reference proteome</keyword>
<proteinExistence type="predicted"/>
<evidence type="ECO:0000256" key="1">
    <source>
        <dbReference type="SAM" id="SignalP"/>
    </source>
</evidence>
<dbReference type="Pfam" id="PF13585">
    <property type="entry name" value="CHU_C"/>
    <property type="match status" value="1"/>
</dbReference>
<feature type="signal peptide" evidence="1">
    <location>
        <begin position="1"/>
        <end position="19"/>
    </location>
</feature>
<dbReference type="NCBIfam" id="TIGR04131">
    <property type="entry name" value="Bac_Flav_CTERM"/>
    <property type="match status" value="1"/>
</dbReference>
<evidence type="ECO:0000313" key="2">
    <source>
        <dbReference type="EMBL" id="MRX65719.1"/>
    </source>
</evidence>
<comment type="caution">
    <text evidence="2">The sequence shown here is derived from an EMBL/GenBank/DDBJ whole genome shotgun (WGS) entry which is preliminary data.</text>
</comment>
<name>A0A6I2MS59_9FLAO</name>
<dbReference type="EMBL" id="WKJH01000028">
    <property type="protein sequence ID" value="MRX65719.1"/>
    <property type="molecule type" value="Genomic_DNA"/>
</dbReference>
<gene>
    <name evidence="2" type="ORF">GJ691_16320</name>
</gene>
<dbReference type="InterPro" id="IPR026341">
    <property type="entry name" value="T9SS_type_B"/>
</dbReference>
<feature type="chain" id="PRO_5026233107" evidence="1">
    <location>
        <begin position="20"/>
        <end position="388"/>
    </location>
</feature>
<keyword evidence="1" id="KW-0732">Signal</keyword>
<protein>
    <submittedName>
        <fullName evidence="2">T9SS type B sorting domain-containing protein</fullName>
    </submittedName>
</protein>
<accession>A0A6I2MS59</accession>
<sequence>MFKKILLTILLGYTAFSNAQDAVHNYGAMQIHGSTMVGFHMDLINDGEFDKNSGLVGFYGFDKSIVVSGSNIPVFYDAEIAVDNGLYLDTQIDVTNNVNLIVGDVITPRIDTNIFTNFMENAFYVGENDVSLIDGYAAFTNKDNFTFPVGDDNRLRPLGISSDEIDPLVKCAYFYEDPNSPSVFGKSFETQKIASEYMSVSEKEYWHLEGEALTTVTLTWDELSNIGALAEYLGDLKVVGWHKEQDEWVNLGNTNVEGGLAGGSITSLPFIPNDYEILTLGGNADKVEQFDTIELDNYYMTPNGDGKNDYLVLDGIEVSPNNSLQIFNRYGVLVYSKENYQNEFDGTSNRESVISRDMGLSTGIYFYIITMHDLKQRHQGYLYLSVKQ</sequence>
<dbReference type="Proteomes" id="UP000443153">
    <property type="component" value="Unassembled WGS sequence"/>
</dbReference>
<reference evidence="2 3" key="1">
    <citation type="submission" date="2019-11" db="EMBL/GenBank/DDBJ databases">
        <title>Maribacter lutea sp. nov., a marine bacterium isolated from intertidal sand.</title>
        <authorList>
            <person name="Liu A."/>
        </authorList>
    </citation>
    <scope>NUCLEOTIDE SEQUENCE [LARGE SCALE GENOMIC DNA]</scope>
    <source>
        <strain evidence="2 3">RZ05</strain>
    </source>
</reference>
<dbReference type="OrthoDB" id="1489185at2"/>
<organism evidence="2 3">
    <name type="scientific">Maribacter luteus</name>
    <dbReference type="NCBI Taxonomy" id="2594478"/>
    <lineage>
        <taxon>Bacteria</taxon>
        <taxon>Pseudomonadati</taxon>
        <taxon>Bacteroidota</taxon>
        <taxon>Flavobacteriia</taxon>
        <taxon>Flavobacteriales</taxon>
        <taxon>Flavobacteriaceae</taxon>
        <taxon>Maribacter</taxon>
    </lineage>
</organism>
<dbReference type="AlphaFoldDB" id="A0A6I2MS59"/>